<evidence type="ECO:0000259" key="1">
    <source>
        <dbReference type="PROSITE" id="PS50878"/>
    </source>
</evidence>
<dbReference type="CDD" id="cd01651">
    <property type="entry name" value="RT_G2_intron"/>
    <property type="match status" value="1"/>
</dbReference>
<name>A0ABW0W1L8_9BACL</name>
<evidence type="ECO:0000313" key="3">
    <source>
        <dbReference type="Proteomes" id="UP001596047"/>
    </source>
</evidence>
<keyword evidence="2" id="KW-0808">Transferase</keyword>
<gene>
    <name evidence="2" type="ORF">ACFPYJ_23625</name>
</gene>
<dbReference type="RefSeq" id="WP_379190686.1">
    <property type="nucleotide sequence ID" value="NZ_JBHSOW010000089.1"/>
</dbReference>
<dbReference type="PROSITE" id="PS50878">
    <property type="entry name" value="RT_POL"/>
    <property type="match status" value="1"/>
</dbReference>
<feature type="domain" description="Reverse transcriptase" evidence="1">
    <location>
        <begin position="1"/>
        <end position="122"/>
    </location>
</feature>
<dbReference type="InterPro" id="IPR000477">
    <property type="entry name" value="RT_dom"/>
</dbReference>
<organism evidence="2 3">
    <name type="scientific">Paenibacillus solisilvae</name>
    <dbReference type="NCBI Taxonomy" id="2486751"/>
    <lineage>
        <taxon>Bacteria</taxon>
        <taxon>Bacillati</taxon>
        <taxon>Bacillota</taxon>
        <taxon>Bacilli</taxon>
        <taxon>Bacillales</taxon>
        <taxon>Paenibacillaceae</taxon>
        <taxon>Paenibacillus</taxon>
    </lineage>
</organism>
<keyword evidence="3" id="KW-1185">Reference proteome</keyword>
<dbReference type="InterPro" id="IPR051083">
    <property type="entry name" value="GrpII_Intron_Splice-Mob/Def"/>
</dbReference>
<feature type="non-terminal residue" evidence="2">
    <location>
        <position position="138"/>
    </location>
</feature>
<protein>
    <submittedName>
        <fullName evidence="2">Reverse transcriptase domain-containing protein</fullName>
    </submittedName>
</protein>
<dbReference type="SUPFAM" id="SSF56672">
    <property type="entry name" value="DNA/RNA polymerases"/>
    <property type="match status" value="1"/>
</dbReference>
<comment type="caution">
    <text evidence="2">The sequence shown here is derived from an EMBL/GenBank/DDBJ whole genome shotgun (WGS) entry which is preliminary data.</text>
</comment>
<dbReference type="GO" id="GO:0003964">
    <property type="term" value="F:RNA-directed DNA polymerase activity"/>
    <property type="evidence" value="ECO:0007669"/>
    <property type="project" value="UniProtKB-KW"/>
</dbReference>
<evidence type="ECO:0000313" key="2">
    <source>
        <dbReference type="EMBL" id="MFC5652050.1"/>
    </source>
</evidence>
<accession>A0ABW0W1L8</accession>
<dbReference type="Pfam" id="PF00078">
    <property type="entry name" value="RVT_1"/>
    <property type="match status" value="1"/>
</dbReference>
<dbReference type="PANTHER" id="PTHR34047:SF8">
    <property type="entry name" value="PROTEIN YKFC"/>
    <property type="match status" value="1"/>
</dbReference>
<reference evidence="3" key="1">
    <citation type="journal article" date="2019" name="Int. J. Syst. Evol. Microbiol.">
        <title>The Global Catalogue of Microorganisms (GCM) 10K type strain sequencing project: providing services to taxonomists for standard genome sequencing and annotation.</title>
        <authorList>
            <consortium name="The Broad Institute Genomics Platform"/>
            <consortium name="The Broad Institute Genome Sequencing Center for Infectious Disease"/>
            <person name="Wu L."/>
            <person name="Ma J."/>
        </authorList>
    </citation>
    <scope>NUCLEOTIDE SEQUENCE [LARGE SCALE GENOMIC DNA]</scope>
    <source>
        <strain evidence="3">CGMCC 1.3240</strain>
    </source>
</reference>
<dbReference type="InterPro" id="IPR043502">
    <property type="entry name" value="DNA/RNA_pol_sf"/>
</dbReference>
<proteinExistence type="predicted"/>
<sequence length="138" mass="16031">MSNRRVLKLIRLWLKAGVMEDGQVHNTEVGSPQGGVISPLLANIYLNYLDTLWEKQFSHIGTLVRYADDLVILCENKPHAMEAIQVLKAVFRKLELTMNTDKSKLVNLWLDKEGFDFLGFHHRRMPKLFKSGKFYDLR</sequence>
<dbReference type="PANTHER" id="PTHR34047">
    <property type="entry name" value="NUCLEAR INTRON MATURASE 1, MITOCHONDRIAL-RELATED"/>
    <property type="match status" value="1"/>
</dbReference>
<keyword evidence="2" id="KW-0695">RNA-directed DNA polymerase</keyword>
<dbReference type="EMBL" id="JBHSOW010000089">
    <property type="protein sequence ID" value="MFC5652050.1"/>
    <property type="molecule type" value="Genomic_DNA"/>
</dbReference>
<keyword evidence="2" id="KW-0548">Nucleotidyltransferase</keyword>
<dbReference type="Proteomes" id="UP001596047">
    <property type="component" value="Unassembled WGS sequence"/>
</dbReference>